<feature type="repeat" description="PPR" evidence="3">
    <location>
        <begin position="172"/>
        <end position="202"/>
    </location>
</feature>
<dbReference type="GO" id="GO:0008270">
    <property type="term" value="F:zinc ion binding"/>
    <property type="evidence" value="ECO:0007669"/>
    <property type="project" value="InterPro"/>
</dbReference>
<dbReference type="InterPro" id="IPR032867">
    <property type="entry name" value="DYW_dom"/>
</dbReference>
<protein>
    <recommendedName>
        <fullName evidence="4">DYW domain-containing protein</fullName>
    </recommendedName>
</protein>
<dbReference type="AlphaFoldDB" id="A0A843VAD3"/>
<proteinExistence type="inferred from homology"/>
<dbReference type="EMBL" id="NMUH01001494">
    <property type="protein sequence ID" value="MQL92875.1"/>
    <property type="molecule type" value="Genomic_DNA"/>
</dbReference>
<feature type="repeat" description="PPR" evidence="3">
    <location>
        <begin position="205"/>
        <end position="239"/>
    </location>
</feature>
<dbReference type="InterPro" id="IPR046849">
    <property type="entry name" value="E2_motif"/>
</dbReference>
<feature type="domain" description="DYW" evidence="4">
    <location>
        <begin position="624"/>
        <end position="716"/>
    </location>
</feature>
<dbReference type="Gene3D" id="1.25.40.10">
    <property type="entry name" value="Tetratricopeptide repeat domain"/>
    <property type="match status" value="4"/>
</dbReference>
<dbReference type="InterPro" id="IPR046960">
    <property type="entry name" value="PPR_At4g14850-like_plant"/>
</dbReference>
<dbReference type="FunFam" id="1.25.40.10:FF:000227">
    <property type="entry name" value="Pentatricopeptide repeat-containing protein At3g13880"/>
    <property type="match status" value="1"/>
</dbReference>
<dbReference type="Proteomes" id="UP000652761">
    <property type="component" value="Unassembled WGS sequence"/>
</dbReference>
<dbReference type="NCBIfam" id="TIGR00756">
    <property type="entry name" value="PPR"/>
    <property type="match status" value="4"/>
</dbReference>
<dbReference type="InterPro" id="IPR002885">
    <property type="entry name" value="PPR_rpt"/>
</dbReference>
<dbReference type="Pfam" id="PF20430">
    <property type="entry name" value="Eplus_motif"/>
    <property type="match status" value="1"/>
</dbReference>
<name>A0A843VAD3_COLES</name>
<keyword evidence="6" id="KW-1185">Reference proteome</keyword>
<evidence type="ECO:0000256" key="1">
    <source>
        <dbReference type="ARBA" id="ARBA00006643"/>
    </source>
</evidence>
<dbReference type="Pfam" id="PF13041">
    <property type="entry name" value="PPR_2"/>
    <property type="match status" value="2"/>
</dbReference>
<reference evidence="5" key="1">
    <citation type="submission" date="2017-07" db="EMBL/GenBank/DDBJ databases">
        <title>Taro Niue Genome Assembly and Annotation.</title>
        <authorList>
            <person name="Atibalentja N."/>
            <person name="Keating K."/>
            <person name="Fields C.J."/>
        </authorList>
    </citation>
    <scope>NUCLEOTIDE SEQUENCE</scope>
    <source>
        <strain evidence="5">Niue_2</strain>
        <tissue evidence="5">Leaf</tissue>
    </source>
</reference>
<dbReference type="OrthoDB" id="185373at2759"/>
<dbReference type="PANTHER" id="PTHR47926:SF414">
    <property type="entry name" value="PENTATRICOPEPTIDE REPEAT-CONTAINING PROTEIN DOT4, CHLOROPLASTIC-LIKE"/>
    <property type="match status" value="1"/>
</dbReference>
<dbReference type="Pfam" id="PF20431">
    <property type="entry name" value="E_motif"/>
    <property type="match status" value="1"/>
</dbReference>
<gene>
    <name evidence="5" type="ORF">Taro_025510</name>
</gene>
<dbReference type="GO" id="GO:0009451">
    <property type="term" value="P:RNA modification"/>
    <property type="evidence" value="ECO:0007669"/>
    <property type="project" value="InterPro"/>
</dbReference>
<dbReference type="Pfam" id="PF01535">
    <property type="entry name" value="PPR"/>
    <property type="match status" value="4"/>
</dbReference>
<organism evidence="5 6">
    <name type="scientific">Colocasia esculenta</name>
    <name type="common">Wild taro</name>
    <name type="synonym">Arum esculentum</name>
    <dbReference type="NCBI Taxonomy" id="4460"/>
    <lineage>
        <taxon>Eukaryota</taxon>
        <taxon>Viridiplantae</taxon>
        <taxon>Streptophyta</taxon>
        <taxon>Embryophyta</taxon>
        <taxon>Tracheophyta</taxon>
        <taxon>Spermatophyta</taxon>
        <taxon>Magnoliopsida</taxon>
        <taxon>Liliopsida</taxon>
        <taxon>Araceae</taxon>
        <taxon>Aroideae</taxon>
        <taxon>Colocasieae</taxon>
        <taxon>Colocasia</taxon>
    </lineage>
</organism>
<sequence length="716" mass="79966">MIRRRSGCAFLCSLLNSRRLARSFSVPIAAAATSPPCAAKPRRIPTFLREHDSSGAHPDPRRTQVPAAALCAEGRFQGAVDALFRQRGRVCDAIRLLDDFEGQPVPPAVYLNLFRLCLDQCALDEARRVYEHAVSWEFHPDILVANRLIAMFAKSGCTVSARHVFDHMPARDACSWNTVIAGYAKGGDMAEARLLFDEMPREMKDSFSWSTMMSGYVRHDRPAEALRLYGKMQMSGKSGCNNKFTVSSALAASAAVLSRRFGKEIHGHIIRGELTSDAVVWSALSDMYAKCGAIVEARHIFDGTPDRDVVSWSAIIGRYFDAGRSEDGLGLFSKMLRSGVRPNEFTFAGVLNACSERTMEGVGKQVHGHMMRIGWDPFSFAAGALIDMYSKCGNIESAKNVFEGMPQPDLVSWTSMISGLAQNGYPEEALRYFESLLKSGTKPDHITFVGVLSACTHAGLVDKGLEIFHSIEKEHGLVHSNDHYACVVDLLSRAGRFEEVEELISKMPMKPDKFLWASLLGGCRIHKNLRLARLAADALFEVEPENAATYVTLANIYATAGLWEDVSKVRKMMDDRRVVKKPGSSWIEVGRKVHRFLVGDESHPRIKEIHVKLDKLSARMKEEGYVPDTIFVLHDIEEEQKEQNLVHHSEKLAVAFGIIATPPQTSIKVFKNLRICGDCHTAIKFISRIAEREIIVRDSSRFHHFKHGRCSCKDYW</sequence>
<dbReference type="InterPro" id="IPR011990">
    <property type="entry name" value="TPR-like_helical_dom_sf"/>
</dbReference>
<comment type="caution">
    <text evidence="5">The sequence shown here is derived from an EMBL/GenBank/DDBJ whole genome shotgun (WGS) entry which is preliminary data.</text>
</comment>
<evidence type="ECO:0000313" key="6">
    <source>
        <dbReference type="Proteomes" id="UP000652761"/>
    </source>
</evidence>
<evidence type="ECO:0000256" key="3">
    <source>
        <dbReference type="PROSITE-ProRule" id="PRU00708"/>
    </source>
</evidence>
<dbReference type="Pfam" id="PF14432">
    <property type="entry name" value="DYW_deaminase"/>
    <property type="match status" value="1"/>
</dbReference>
<dbReference type="PANTHER" id="PTHR47926">
    <property type="entry name" value="PENTATRICOPEPTIDE REPEAT-CONTAINING PROTEIN"/>
    <property type="match status" value="1"/>
</dbReference>
<evidence type="ECO:0000313" key="5">
    <source>
        <dbReference type="EMBL" id="MQL92875.1"/>
    </source>
</evidence>
<keyword evidence="2" id="KW-0677">Repeat</keyword>
<dbReference type="FunFam" id="1.25.40.10:FF:002148">
    <property type="entry name" value="Pentatricopeptide repeat-containing protein At2g29760, chloroplastic"/>
    <property type="match status" value="1"/>
</dbReference>
<accession>A0A843VAD3</accession>
<evidence type="ECO:0000256" key="2">
    <source>
        <dbReference type="ARBA" id="ARBA00022737"/>
    </source>
</evidence>
<dbReference type="PROSITE" id="PS51375">
    <property type="entry name" value="PPR"/>
    <property type="match status" value="4"/>
</dbReference>
<feature type="repeat" description="PPR" evidence="3">
    <location>
        <begin position="409"/>
        <end position="443"/>
    </location>
</feature>
<dbReference type="InterPro" id="IPR046848">
    <property type="entry name" value="E_motif"/>
</dbReference>
<comment type="similarity">
    <text evidence="1">Belongs to the PPR family. PCMP-H subfamily.</text>
</comment>
<dbReference type="GO" id="GO:0003723">
    <property type="term" value="F:RNA binding"/>
    <property type="evidence" value="ECO:0007669"/>
    <property type="project" value="InterPro"/>
</dbReference>
<feature type="repeat" description="PPR" evidence="3">
    <location>
        <begin position="308"/>
        <end position="342"/>
    </location>
</feature>
<evidence type="ECO:0000259" key="4">
    <source>
        <dbReference type="Pfam" id="PF14432"/>
    </source>
</evidence>